<dbReference type="AlphaFoldDB" id="A0A8B6C9F1"/>
<dbReference type="EMBL" id="UYJE01001434">
    <property type="protein sequence ID" value="VDI02085.1"/>
    <property type="molecule type" value="Genomic_DNA"/>
</dbReference>
<reference evidence="1" key="1">
    <citation type="submission" date="2018-11" db="EMBL/GenBank/DDBJ databases">
        <authorList>
            <person name="Alioto T."/>
            <person name="Alioto T."/>
        </authorList>
    </citation>
    <scope>NUCLEOTIDE SEQUENCE</scope>
</reference>
<protein>
    <submittedName>
        <fullName evidence="1">Uncharacterized protein</fullName>
    </submittedName>
</protein>
<name>A0A8B6C9F1_MYTGA</name>
<sequence>MTIAFLMGQLDIVKWLTEKVDNKLFDMKETMNNACFMGKLDIVKWLTEK</sequence>
<keyword evidence="2" id="KW-1185">Reference proteome</keyword>
<dbReference type="SUPFAM" id="SSF140860">
    <property type="entry name" value="Pseudo ankyrin repeat-like"/>
    <property type="match status" value="1"/>
</dbReference>
<organism evidence="1 2">
    <name type="scientific">Mytilus galloprovincialis</name>
    <name type="common">Mediterranean mussel</name>
    <dbReference type="NCBI Taxonomy" id="29158"/>
    <lineage>
        <taxon>Eukaryota</taxon>
        <taxon>Metazoa</taxon>
        <taxon>Spiralia</taxon>
        <taxon>Lophotrochozoa</taxon>
        <taxon>Mollusca</taxon>
        <taxon>Bivalvia</taxon>
        <taxon>Autobranchia</taxon>
        <taxon>Pteriomorphia</taxon>
        <taxon>Mytilida</taxon>
        <taxon>Mytiloidea</taxon>
        <taxon>Mytilidae</taxon>
        <taxon>Mytilinae</taxon>
        <taxon>Mytilus</taxon>
    </lineage>
</organism>
<dbReference type="OrthoDB" id="88801at2759"/>
<evidence type="ECO:0000313" key="2">
    <source>
        <dbReference type="Proteomes" id="UP000596742"/>
    </source>
</evidence>
<proteinExistence type="predicted"/>
<dbReference type="Proteomes" id="UP000596742">
    <property type="component" value="Unassembled WGS sequence"/>
</dbReference>
<evidence type="ECO:0000313" key="1">
    <source>
        <dbReference type="EMBL" id="VDI02085.1"/>
    </source>
</evidence>
<accession>A0A8B6C9F1</accession>
<gene>
    <name evidence="1" type="ORF">MGAL_10B050494</name>
</gene>
<comment type="caution">
    <text evidence="1">The sequence shown here is derived from an EMBL/GenBank/DDBJ whole genome shotgun (WGS) entry which is preliminary data.</text>
</comment>